<protein>
    <submittedName>
        <fullName evidence="1">Uncharacterized protein</fullName>
    </submittedName>
</protein>
<organism evidence="1 2">
    <name type="scientific">Ceratopteris richardii</name>
    <name type="common">Triangle waterfern</name>
    <dbReference type="NCBI Taxonomy" id="49495"/>
    <lineage>
        <taxon>Eukaryota</taxon>
        <taxon>Viridiplantae</taxon>
        <taxon>Streptophyta</taxon>
        <taxon>Embryophyta</taxon>
        <taxon>Tracheophyta</taxon>
        <taxon>Polypodiopsida</taxon>
        <taxon>Polypodiidae</taxon>
        <taxon>Polypodiales</taxon>
        <taxon>Pteridineae</taxon>
        <taxon>Pteridaceae</taxon>
        <taxon>Parkerioideae</taxon>
        <taxon>Ceratopteris</taxon>
    </lineage>
</organism>
<dbReference type="EMBL" id="CM035427">
    <property type="protein sequence ID" value="KAH7306186.1"/>
    <property type="molecule type" value="Genomic_DNA"/>
</dbReference>
<dbReference type="EMBL" id="CM035427">
    <property type="protein sequence ID" value="KAH7306183.1"/>
    <property type="molecule type" value="Genomic_DNA"/>
</dbReference>
<dbReference type="Proteomes" id="UP000825935">
    <property type="component" value="Chromosome 22"/>
</dbReference>
<dbReference type="GO" id="GO:0009959">
    <property type="term" value="P:negative gravitropism"/>
    <property type="evidence" value="ECO:0007669"/>
    <property type="project" value="InterPro"/>
</dbReference>
<dbReference type="PANTHER" id="PTHR31161">
    <property type="entry name" value="PROTEIN GRAVITROPIC IN THE LIGHT 1"/>
    <property type="match status" value="1"/>
</dbReference>
<dbReference type="EMBL" id="CM035427">
    <property type="protein sequence ID" value="KAH7306181.1"/>
    <property type="molecule type" value="Genomic_DNA"/>
</dbReference>
<evidence type="ECO:0000313" key="2">
    <source>
        <dbReference type="Proteomes" id="UP000825935"/>
    </source>
</evidence>
<dbReference type="InterPro" id="IPR040225">
    <property type="entry name" value="GIL1-like"/>
</dbReference>
<dbReference type="AlphaFoldDB" id="A0A8T2S248"/>
<gene>
    <name evidence="1" type="ORF">KP509_22G000700</name>
</gene>
<comment type="caution">
    <text evidence="1">The sequence shown here is derived from an EMBL/GenBank/DDBJ whole genome shotgun (WGS) entry which is preliminary data.</text>
</comment>
<dbReference type="EMBL" id="CM035427">
    <property type="protein sequence ID" value="KAH7306182.1"/>
    <property type="molecule type" value="Genomic_DNA"/>
</dbReference>
<dbReference type="GO" id="GO:0009639">
    <property type="term" value="P:response to red or far red light"/>
    <property type="evidence" value="ECO:0007669"/>
    <property type="project" value="InterPro"/>
</dbReference>
<dbReference type="EMBL" id="CM035427">
    <property type="protein sequence ID" value="KAH7306188.1"/>
    <property type="molecule type" value="Genomic_DNA"/>
</dbReference>
<dbReference type="EMBL" id="CM035427">
    <property type="protein sequence ID" value="KAH7306184.1"/>
    <property type="molecule type" value="Genomic_DNA"/>
</dbReference>
<reference evidence="1" key="1">
    <citation type="submission" date="2021-08" db="EMBL/GenBank/DDBJ databases">
        <title>WGS assembly of Ceratopteris richardii.</title>
        <authorList>
            <person name="Marchant D.B."/>
            <person name="Chen G."/>
            <person name="Jenkins J."/>
            <person name="Shu S."/>
            <person name="Leebens-Mack J."/>
            <person name="Grimwood J."/>
            <person name="Schmutz J."/>
            <person name="Soltis P."/>
            <person name="Soltis D."/>
            <person name="Chen Z.-H."/>
        </authorList>
    </citation>
    <scope>NUCLEOTIDE SEQUENCE</scope>
    <source>
        <strain evidence="1">Whitten #5841</strain>
        <tissue evidence="1">Leaf</tissue>
    </source>
</reference>
<proteinExistence type="predicted"/>
<dbReference type="OrthoDB" id="1915848at2759"/>
<sequence>MDPFLEINVHGQNMDPLQIGELDNLIKEVMKSISDLNDLIDTAIEKDRRMIKDGYAARGTAEWPMSQDCKTSNESKARFGFSSFISNLPTLFEQVKHLNKPLKPVSREEHCPESIDDGRITDTGLYLTEATPATLNKLVNTVRNRVSACATKLLEVAESRETFIQFLIGEIEALPQRLEIRADEKYPLIKNSLTEAVICKYMFLNFECAHFSSNPQQVFEKPDELKRKRIVTYKQNKEEEPGIMRTTLPEFEKFVSRKVSHFKDRLGKFFKENTVRNDIIQRFEDFNSDHGRAFLRLCKEVWLLHVLAIACEPASAEIFRVPAGSQFMADYMHESEDICPQRVNRRDGSAEDGRIVACMTVPGFKLRHDIIKAYVCCVDSLNT</sequence>
<accession>A0A8T2S248</accession>
<name>A0A8T2S248_CERRI</name>
<evidence type="ECO:0000313" key="1">
    <source>
        <dbReference type="EMBL" id="KAH7306182.1"/>
    </source>
</evidence>
<keyword evidence="2" id="KW-1185">Reference proteome</keyword>